<keyword evidence="1" id="KW-0227">DNA damage</keyword>
<comment type="caution">
    <text evidence="3">The sequence shown here is derived from an EMBL/GenBank/DDBJ whole genome shotgun (WGS) entry which is preliminary data.</text>
</comment>
<dbReference type="PATRIC" id="fig|1423760.3.peg.997"/>
<organism evidence="3 4">
    <name type="scientific">Limosilactobacillus ingluviei DSM 15946</name>
    <dbReference type="NCBI Taxonomy" id="1423760"/>
    <lineage>
        <taxon>Bacteria</taxon>
        <taxon>Bacillati</taxon>
        <taxon>Bacillota</taxon>
        <taxon>Bacilli</taxon>
        <taxon>Lactobacillales</taxon>
        <taxon>Lactobacillaceae</taxon>
        <taxon>Limosilactobacillus</taxon>
    </lineage>
</organism>
<dbReference type="PANTHER" id="PTHR42942">
    <property type="entry name" value="6-O-METHYLGUANINE DNA METHYLTRANSFERASE"/>
    <property type="match status" value="1"/>
</dbReference>
<evidence type="ECO:0000313" key="3">
    <source>
        <dbReference type="EMBL" id="KRL87651.1"/>
    </source>
</evidence>
<dbReference type="InterPro" id="IPR036388">
    <property type="entry name" value="WH-like_DNA-bd_sf"/>
</dbReference>
<dbReference type="GeneID" id="82933363"/>
<reference evidence="3 4" key="1">
    <citation type="journal article" date="2015" name="Genome Announc.">
        <title>Expanding the biotechnology potential of lactobacilli through comparative genomics of 213 strains and associated genera.</title>
        <authorList>
            <person name="Sun Z."/>
            <person name="Harris H.M."/>
            <person name="McCann A."/>
            <person name="Guo C."/>
            <person name="Argimon S."/>
            <person name="Zhang W."/>
            <person name="Yang X."/>
            <person name="Jeffery I.B."/>
            <person name="Cooney J.C."/>
            <person name="Kagawa T.F."/>
            <person name="Liu W."/>
            <person name="Song Y."/>
            <person name="Salvetti E."/>
            <person name="Wrobel A."/>
            <person name="Rasinkangas P."/>
            <person name="Parkhill J."/>
            <person name="Rea M.C."/>
            <person name="O'Sullivan O."/>
            <person name="Ritari J."/>
            <person name="Douillard F.P."/>
            <person name="Paul Ross R."/>
            <person name="Yang R."/>
            <person name="Briner A.E."/>
            <person name="Felis G.E."/>
            <person name="de Vos W.M."/>
            <person name="Barrangou R."/>
            <person name="Klaenhammer T.R."/>
            <person name="Caufield P.W."/>
            <person name="Cui Y."/>
            <person name="Zhang H."/>
            <person name="O'Toole P.W."/>
        </authorList>
    </citation>
    <scope>NUCLEOTIDE SEQUENCE [LARGE SCALE GENOMIC DNA]</scope>
    <source>
        <strain evidence="3 4">DSM 15946</strain>
    </source>
</reference>
<dbReference type="InterPro" id="IPR036217">
    <property type="entry name" value="MethylDNA_cys_MeTrfase_DNAb"/>
</dbReference>
<feature type="domain" description="Methylated-DNA-[protein]-cysteine S-methyltransferase DNA binding" evidence="2">
    <location>
        <begin position="11"/>
        <end position="85"/>
    </location>
</feature>
<accession>A0A0R1U8U9</accession>
<dbReference type="AlphaFoldDB" id="A0A0R1U8U9"/>
<name>A0A0R1U8U9_9LACO</name>
<dbReference type="Proteomes" id="UP000050816">
    <property type="component" value="Unassembled WGS sequence"/>
</dbReference>
<dbReference type="GO" id="GO:0003824">
    <property type="term" value="F:catalytic activity"/>
    <property type="evidence" value="ECO:0007669"/>
    <property type="project" value="InterPro"/>
</dbReference>
<dbReference type="GO" id="GO:0006281">
    <property type="term" value="P:DNA repair"/>
    <property type="evidence" value="ECO:0007669"/>
    <property type="project" value="InterPro"/>
</dbReference>
<dbReference type="InterPro" id="IPR014048">
    <property type="entry name" value="MethylDNA_cys_MeTrfase_DNA-bd"/>
</dbReference>
<dbReference type="InterPro" id="IPR052520">
    <property type="entry name" value="ATL_DNA_repair"/>
</dbReference>
<dbReference type="RefSeq" id="WP_019205592.1">
    <property type="nucleotide sequence ID" value="NZ_AZFK01000088.1"/>
</dbReference>
<evidence type="ECO:0000259" key="2">
    <source>
        <dbReference type="Pfam" id="PF01035"/>
    </source>
</evidence>
<dbReference type="CDD" id="cd06445">
    <property type="entry name" value="ATase"/>
    <property type="match status" value="1"/>
</dbReference>
<proteinExistence type="predicted"/>
<sequence>MTTVLNEQLIDQVLTQVALIPRGKVATYGQLAKRIGRPRHARLVGRILGTAPQAVHYPCHRVVTATGRLVPGWAEQARLLAAEGVSLRDPTHVALKAHQWRG</sequence>
<gene>
    <name evidence="3" type="ORF">FC43_GL000966</name>
</gene>
<dbReference type="NCBIfam" id="TIGR00589">
    <property type="entry name" value="ogt"/>
    <property type="match status" value="1"/>
</dbReference>
<dbReference type="PANTHER" id="PTHR42942:SF1">
    <property type="entry name" value="ALKYLTRANSFERASE-LIKE PROTEIN 1"/>
    <property type="match status" value="1"/>
</dbReference>
<evidence type="ECO:0000313" key="4">
    <source>
        <dbReference type="Proteomes" id="UP000050816"/>
    </source>
</evidence>
<evidence type="ECO:0000256" key="1">
    <source>
        <dbReference type="ARBA" id="ARBA00022763"/>
    </source>
</evidence>
<dbReference type="EMBL" id="AZFK01000088">
    <property type="protein sequence ID" value="KRL87651.1"/>
    <property type="molecule type" value="Genomic_DNA"/>
</dbReference>
<dbReference type="SUPFAM" id="SSF46767">
    <property type="entry name" value="Methylated DNA-protein cysteine methyltransferase, C-terminal domain"/>
    <property type="match status" value="1"/>
</dbReference>
<dbReference type="Gene3D" id="1.10.10.10">
    <property type="entry name" value="Winged helix-like DNA-binding domain superfamily/Winged helix DNA-binding domain"/>
    <property type="match status" value="1"/>
</dbReference>
<dbReference type="Pfam" id="PF01035">
    <property type="entry name" value="DNA_binding_1"/>
    <property type="match status" value="1"/>
</dbReference>
<protein>
    <recommendedName>
        <fullName evidence="2">Methylated-DNA-[protein]-cysteine S-methyltransferase DNA binding domain-containing protein</fullName>
    </recommendedName>
</protein>